<proteinExistence type="predicted"/>
<dbReference type="EMBL" id="CAEZYZ010000248">
    <property type="protein sequence ID" value="CAB4760717.1"/>
    <property type="molecule type" value="Genomic_DNA"/>
</dbReference>
<dbReference type="AlphaFoldDB" id="A0A6J6UQG9"/>
<reference evidence="1" key="1">
    <citation type="submission" date="2020-05" db="EMBL/GenBank/DDBJ databases">
        <authorList>
            <person name="Chiriac C."/>
            <person name="Salcher M."/>
            <person name="Ghai R."/>
            <person name="Kavagutti S V."/>
        </authorList>
    </citation>
    <scope>NUCLEOTIDE SEQUENCE</scope>
</reference>
<evidence type="ECO:0000313" key="1">
    <source>
        <dbReference type="EMBL" id="CAB4760717.1"/>
    </source>
</evidence>
<organism evidence="1">
    <name type="scientific">freshwater metagenome</name>
    <dbReference type="NCBI Taxonomy" id="449393"/>
    <lineage>
        <taxon>unclassified sequences</taxon>
        <taxon>metagenomes</taxon>
        <taxon>ecological metagenomes</taxon>
    </lineage>
</organism>
<sequence length="123" mass="13881">MLLQKPDIRWELEPVLAGRPRIRVLGEDENGDTWPGLAKCVGEVDTRWSITEGDVEQDDVRVEGVDRPPTGFDIRRCLDDESGAGERTLEQRGHEWLVLDDEKVSTASWHGPNVERCGCDVIE</sequence>
<accession>A0A6J6UQG9</accession>
<protein>
    <submittedName>
        <fullName evidence="1">Unannotated protein</fullName>
    </submittedName>
</protein>
<name>A0A6J6UQG9_9ZZZZ</name>
<gene>
    <name evidence="1" type="ORF">UFOPK2810_01334</name>
</gene>